<dbReference type="Proteomes" id="UP000076770">
    <property type="component" value="Chromosome i"/>
</dbReference>
<dbReference type="AlphaFoldDB" id="A0A157T3X8"/>
<dbReference type="Pfam" id="PF02754">
    <property type="entry name" value="CCG"/>
    <property type="match status" value="2"/>
</dbReference>
<feature type="domain" description="Cysteine-rich" evidence="2">
    <location>
        <begin position="6"/>
        <end position="86"/>
    </location>
</feature>
<dbReference type="PATRIC" id="fig|2287.9.peg.2618"/>
<proteinExistence type="predicted"/>
<reference evidence="4" key="1">
    <citation type="submission" date="2016-04" db="EMBL/GenBank/DDBJ databases">
        <authorList>
            <person name="Shah S.A."/>
            <person name="Garrett R.A."/>
        </authorList>
    </citation>
    <scope>NUCLEOTIDE SEQUENCE [LARGE SCALE GENOMIC DNA]</scope>
    <source>
        <strain evidence="4">ATCC 35091 / DSM 1616 / JCM 8930 / NBRC 15331 / P1</strain>
    </source>
</reference>
<evidence type="ECO:0000313" key="4">
    <source>
        <dbReference type="Proteomes" id="UP000076770"/>
    </source>
</evidence>
<keyword evidence="1" id="KW-0560">Oxidoreductase</keyword>
<protein>
    <submittedName>
        <fullName evidence="3">Disulfide reductase</fullName>
    </submittedName>
</protein>
<dbReference type="PANTHER" id="PTHR42947:SF1">
    <property type="entry name" value="COB--COM HETERODISULFIDE REDUCTASE SUBUNIT B 1"/>
    <property type="match status" value="1"/>
</dbReference>
<evidence type="ECO:0000256" key="1">
    <source>
        <dbReference type="ARBA" id="ARBA00023002"/>
    </source>
</evidence>
<sequence>MIGMKIAYYPGCATHGLSKDVDIATKKVAEVLGVELVEVPDWNCCGGGFYDEYDEVGHVALNLRNLSQVEKMGLTKMVTPCSVCLHSHRLATYKYKEDKDIKRKTDKRLEGTSVKYEGKVDAEHIVWVLLRDVGLENIKKHVKKPLTALKVGTYYGCQMLRPEQIMGFEKAYNPSSLSELVAVTGATPVPFPAMTSCCGFPLVGSNPKGALKLAFNVLNSAKQSGADLVIHPCSLCHLQLDSLQLKVKAEFNIGWTMPAIYVTQLLGLSFGFSPEELGIGKLAIEVLRSKGVI</sequence>
<dbReference type="EMBL" id="LT549890">
    <property type="protein sequence ID" value="SAI86045.1"/>
    <property type="molecule type" value="Genomic_DNA"/>
</dbReference>
<organism evidence="3 4">
    <name type="scientific">Saccharolobus solfataricus</name>
    <name type="common">Sulfolobus solfataricus</name>
    <dbReference type="NCBI Taxonomy" id="2287"/>
    <lineage>
        <taxon>Archaea</taxon>
        <taxon>Thermoproteota</taxon>
        <taxon>Thermoprotei</taxon>
        <taxon>Sulfolobales</taxon>
        <taxon>Sulfolobaceae</taxon>
        <taxon>Saccharolobus</taxon>
    </lineage>
</organism>
<accession>A0A157T3X8</accession>
<dbReference type="PANTHER" id="PTHR42947">
    <property type="entry name" value="COB--COM HETERODISULFIDE REDUCTASE SUBUNIT B 1"/>
    <property type="match status" value="1"/>
</dbReference>
<dbReference type="Gene3D" id="1.20.1050.140">
    <property type="match status" value="1"/>
</dbReference>
<dbReference type="GO" id="GO:0016491">
    <property type="term" value="F:oxidoreductase activity"/>
    <property type="evidence" value="ECO:0007669"/>
    <property type="project" value="UniProtKB-KW"/>
</dbReference>
<gene>
    <name evidence="3" type="ORF">SSOP1_2491</name>
</gene>
<dbReference type="InterPro" id="IPR051278">
    <property type="entry name" value="HdrB/HdrD_reductase"/>
</dbReference>
<evidence type="ECO:0000313" key="3">
    <source>
        <dbReference type="EMBL" id="SAI86045.1"/>
    </source>
</evidence>
<feature type="domain" description="Cysteine-rich" evidence="2">
    <location>
        <begin position="152"/>
        <end position="241"/>
    </location>
</feature>
<dbReference type="InterPro" id="IPR004017">
    <property type="entry name" value="Cys_rich_dom"/>
</dbReference>
<evidence type="ECO:0000259" key="2">
    <source>
        <dbReference type="Pfam" id="PF02754"/>
    </source>
</evidence>
<name>A0A157T3X8_SACSO</name>